<dbReference type="OrthoDB" id="7631133at2"/>
<keyword evidence="3" id="KW-1185">Reference proteome</keyword>
<feature type="chain" id="PRO_5015396602" description="UrcA family protein" evidence="1">
    <location>
        <begin position="25"/>
        <end position="99"/>
    </location>
</feature>
<evidence type="ECO:0008006" key="4">
    <source>
        <dbReference type="Google" id="ProtNLM"/>
    </source>
</evidence>
<dbReference type="RefSeq" id="WP_109253233.1">
    <property type="nucleotide sequence ID" value="NZ_QEXV01000004.1"/>
</dbReference>
<organism evidence="2 3">
    <name type="scientific">Marinicauda salina</name>
    <dbReference type="NCBI Taxonomy" id="2135793"/>
    <lineage>
        <taxon>Bacteria</taxon>
        <taxon>Pseudomonadati</taxon>
        <taxon>Pseudomonadota</taxon>
        <taxon>Alphaproteobacteria</taxon>
        <taxon>Maricaulales</taxon>
        <taxon>Maricaulaceae</taxon>
        <taxon>Marinicauda</taxon>
    </lineage>
</organism>
<feature type="signal peptide" evidence="1">
    <location>
        <begin position="1"/>
        <end position="24"/>
    </location>
</feature>
<proteinExistence type="predicted"/>
<protein>
    <recommendedName>
        <fullName evidence="4">UrcA family protein</fullName>
    </recommendedName>
</protein>
<gene>
    <name evidence="2" type="ORF">DDZ18_09905</name>
</gene>
<accession>A0A2U2BSM2</accession>
<dbReference type="EMBL" id="QEXV01000004">
    <property type="protein sequence ID" value="PWE17009.1"/>
    <property type="molecule type" value="Genomic_DNA"/>
</dbReference>
<reference evidence="3" key="1">
    <citation type="submission" date="2018-05" db="EMBL/GenBank/DDBJ databases">
        <authorList>
            <person name="Liu B.-T."/>
        </authorList>
    </citation>
    <scope>NUCLEOTIDE SEQUENCE [LARGE SCALE GENOMIC DNA]</scope>
    <source>
        <strain evidence="3">WD6-1</strain>
    </source>
</reference>
<dbReference type="AlphaFoldDB" id="A0A2U2BSM2"/>
<evidence type="ECO:0000313" key="3">
    <source>
        <dbReference type="Proteomes" id="UP000245168"/>
    </source>
</evidence>
<keyword evidence="1" id="KW-0732">Signal</keyword>
<comment type="caution">
    <text evidence="2">The sequence shown here is derived from an EMBL/GenBank/DDBJ whole genome shotgun (WGS) entry which is preliminary data.</text>
</comment>
<dbReference type="Proteomes" id="UP000245168">
    <property type="component" value="Unassembled WGS sequence"/>
</dbReference>
<name>A0A2U2BSM2_9PROT</name>
<evidence type="ECO:0000313" key="2">
    <source>
        <dbReference type="EMBL" id="PWE17009.1"/>
    </source>
</evidence>
<sequence>MVFIFRAIFWIAVVAAFTPAGFHAAPDGAFAEQARRVASVSIPDRMTETSREPDAGFCAEHAEVCAAAAEAGLLAETVGGVAAERAQRLLETRTRDAGA</sequence>
<evidence type="ECO:0000256" key="1">
    <source>
        <dbReference type="SAM" id="SignalP"/>
    </source>
</evidence>